<keyword evidence="3" id="KW-0964">Secreted</keyword>
<keyword evidence="8" id="KW-0862">Zinc</keyword>
<dbReference type="GO" id="GO:0005576">
    <property type="term" value="C:extracellular region"/>
    <property type="evidence" value="ECO:0007669"/>
    <property type="project" value="UniProtKB-SubCell"/>
</dbReference>
<proteinExistence type="predicted"/>
<comment type="cofactor">
    <cofactor evidence="1">
        <name>Zn(2+)</name>
        <dbReference type="ChEBI" id="CHEBI:29105"/>
    </cofactor>
</comment>
<sequence>MKKNIILLLYFVFSVLVHSTLGADEFKVVSILPGSDQNYQLAYQTPITVIFNRPVIPLGSLSTYFPFQLQCDNKTEIKGSYRWVTNSIARFDVNDFWPSNIHCTFTVDPQVTTFDKLNLTEKSMKVSYKTESPIISISNVFSEKTDSLTDGHWVPNAFGILANGSHSDLYEVPPDGVIQLQIEPGYDLLSLERSIRIYKVKPNKLKPKLLKFKSVNCSQVHINPPKTMPRYIGKPIAQQSLSLYCFSMVDQLESGEVYKFLLPAGSKIQRNSGPLPQDLVLYFTGLYPFQYVLKEEKPGNKNLRLFHRHAIDPTVPIESFQQAITFSPKVKNLQFSYPNSYTLQMFGDFRPNQSYTVTVVGNITILDGWGLSLETHQFSFTTSESQSLIFSPPNDNPFFDYYEGTPGYYTLYKNLMQKKCYVDGKEYDFYGLKVSGYPVTKKNVIDAMLTVSSYKLRMREKPLKTMKLQYKENEKLYINTLPVHDLWNVSGSYLHVQQSCEDDLKLNFVQQGDLSVSKLSAIENKMTLWVSRTTKPYHNIKNAQVSFYVYQRNDTTNVIENMLLYATGQTDKDGIVQLEASSNASYSYGYVVVEYGKDNSQIFVSTMYQSFDSQRKIQSELITDRSMYNAGEVVHLKGYFRGDSSGQSKFQIKVYWTVNMVSKPFETKITEIDSIFGTFNIDIPIPANVDRGSYYIEISSDSDNGVNFYAGKNIIISDSKLPTGIIKLESNQPFIPFNSDGPLSIKLNVSTSNYLGIPQSNQKVTITWKTPMANYADSTSMPYKRFKFGTNEYQTDSNGQLLVELTFDQHDLEINYGDSIHFEATYVDPSGTKILSPALERVFVNSRYLISLNSPGSGNKNLQAPGVPQPINAQLLDISDRSLVGGVEIKLKLTQWVSATASNYSAKLITIGLSKGLNEFCTLKSSNQTNPKPQCFYQIPDVGIYVIVASAVTPNGETVQSTMEVGQNIDKWNQTPFHLDPNDPLLIFHSKSTYHNGDDIDFEFYNILQGSKLVMSYGCIESGSHFKEYNNLPYGLQTINIKPPKECTRYIKASGVLISREVGFKLPSSLPTSLALYSENKLHYKSFSEVVEISPKSLLKLSISTDKTSYQPGDKGTVSLSIIQKGDNQPHKKPVEACVMIVDKRNLDLSPNPISTGKSLYSIESFYAEPIQQLTIAVTNYFNQLQRIMDHMIADSFLSEYVNFDVSDSVFYQYIFEYINNFNDFNYYYFSKYGRFAFGAPEAAESVLREGDNDSNRDSSSANDMTVKVRDFFETTPLFVGKLTVTNGIANIPFTLPDDVTTFEIRAYVIESEALNSSFEFLSQSLDIISKREYSIQPIAPSFVRVGDQFQAGISLVYNAANFTSNNAEFRLLVNIESTSFVLTSPSKVVMVKPSGYNTNIFYNFSAVAQTQGDSDMYFSLYKGSALVDSVKLPLNVLGKQVPIYTGDSRAFDNNTVTGEGLQLPDAELGSGSLKIFAGVGRYPYVQEKSAKLLAIGKERSLSSIDLLSQQVTFGALIAYRYNDSLIEKSKEALQQVTSAISSYMLGTQLKWYPSSYDGEIYPTLYFILLRNIMDKTHTEGWSIIGTDYSIYAQFIDQYLNQMVENAINKNQTVDKEFIGRASIGLGYYWSPQNEDLEEYSWNGLTANITDNCSLMCQLYFTIAAQLRGEGDSKFIPIVLKNIENNVRIQGRTAYVSESPQITSSSLSLSAYSSLAMILANYTNKSILEKLLNFVGIGGVPQSFPIGVAKGTYYPSGFSAETEVISLIALSLYDKVTASTSPNIKLTVYQEKVENVLLDHQFTKQNPNPVSEIFKFSSLYSPNGTIYFKTSAGSGEITAAIGLEWTPTAAITAAQTNGIRVEKIIVPLNKNKTVYSDAKSDQVLLVGQEVKIIISITTQDDIGDVYILDSLNGGLSALDSLIYGEDDVNPYSSDYNQRFPFYQPFNYKETRLDHILFHASGLRSGSYQVDYNAIVSSTGRFIVPPTKAYSSTQPEYFGLSNSFYTVHRNQQ</sequence>
<evidence type="ECO:0000256" key="7">
    <source>
        <dbReference type="ARBA" id="ARBA00022801"/>
    </source>
</evidence>
<evidence type="ECO:0000256" key="9">
    <source>
        <dbReference type="ARBA" id="ARBA00023049"/>
    </source>
</evidence>
<keyword evidence="4" id="KW-0645">Protease</keyword>
<dbReference type="OMA" id="ANITDNC"/>
<keyword evidence="6 10" id="KW-0732">Signal</keyword>
<dbReference type="Proteomes" id="UP000076078">
    <property type="component" value="Unassembled WGS sequence"/>
</dbReference>
<dbReference type="GO" id="GO:0004866">
    <property type="term" value="F:endopeptidase inhibitor activity"/>
    <property type="evidence" value="ECO:0007669"/>
    <property type="project" value="InterPro"/>
</dbReference>
<evidence type="ECO:0000256" key="6">
    <source>
        <dbReference type="ARBA" id="ARBA00022729"/>
    </source>
</evidence>
<feature type="signal peptide" evidence="10">
    <location>
        <begin position="1"/>
        <end position="22"/>
    </location>
</feature>
<evidence type="ECO:0000259" key="11">
    <source>
        <dbReference type="SMART" id="SM01360"/>
    </source>
</evidence>
<evidence type="ECO:0000256" key="8">
    <source>
        <dbReference type="ARBA" id="ARBA00022833"/>
    </source>
</evidence>
<accession>A0A152A902</accession>
<dbReference type="OrthoDB" id="543368at2759"/>
<dbReference type="GO" id="GO:0046872">
    <property type="term" value="F:metal ion binding"/>
    <property type="evidence" value="ECO:0007669"/>
    <property type="project" value="UniProtKB-KW"/>
</dbReference>
<keyword evidence="7" id="KW-0378">Hydrolase</keyword>
<dbReference type="EMBL" id="LODT01000001">
    <property type="protein sequence ID" value="KYR02699.1"/>
    <property type="molecule type" value="Genomic_DNA"/>
</dbReference>
<keyword evidence="9" id="KW-0482">Metalloprotease</keyword>
<evidence type="ECO:0000256" key="3">
    <source>
        <dbReference type="ARBA" id="ARBA00022525"/>
    </source>
</evidence>
<evidence type="ECO:0000256" key="2">
    <source>
        <dbReference type="ARBA" id="ARBA00004613"/>
    </source>
</evidence>
<dbReference type="InterPro" id="IPR001599">
    <property type="entry name" value="Macroglobln_a2"/>
</dbReference>
<dbReference type="PANTHER" id="PTHR13062:SF12">
    <property type="entry name" value="ALPHA-2-MACROGLOBULIN DOMAIN-CONTAINING PROTEIN"/>
    <property type="match status" value="1"/>
</dbReference>
<dbReference type="Gene3D" id="2.60.40.3710">
    <property type="match status" value="1"/>
</dbReference>
<keyword evidence="5" id="KW-0479">Metal-binding</keyword>
<evidence type="ECO:0000256" key="10">
    <source>
        <dbReference type="SAM" id="SignalP"/>
    </source>
</evidence>
<dbReference type="PANTHER" id="PTHR13062">
    <property type="entry name" value="COLLAGENASE"/>
    <property type="match status" value="1"/>
</dbReference>
<evidence type="ECO:0000256" key="1">
    <source>
        <dbReference type="ARBA" id="ARBA00001947"/>
    </source>
</evidence>
<name>A0A152A902_TIELA</name>
<reference evidence="12 13" key="1">
    <citation type="submission" date="2015-12" db="EMBL/GenBank/DDBJ databases">
        <title>Dictyostelia acquired genes for synthesis and detection of signals that induce cell-type specialization by lateral gene transfer from prokaryotes.</title>
        <authorList>
            <person name="Gloeckner G."/>
            <person name="Schaap P."/>
        </authorList>
    </citation>
    <scope>NUCLEOTIDE SEQUENCE [LARGE SCALE GENOMIC DNA]</scope>
    <source>
        <strain evidence="12 13">TK</strain>
    </source>
</reference>
<dbReference type="Gene3D" id="2.60.40.1930">
    <property type="match status" value="1"/>
</dbReference>
<organism evidence="12 13">
    <name type="scientific">Tieghemostelium lacteum</name>
    <name type="common">Slime mold</name>
    <name type="synonym">Dictyostelium lacteum</name>
    <dbReference type="NCBI Taxonomy" id="361077"/>
    <lineage>
        <taxon>Eukaryota</taxon>
        <taxon>Amoebozoa</taxon>
        <taxon>Evosea</taxon>
        <taxon>Eumycetozoa</taxon>
        <taxon>Dictyostelia</taxon>
        <taxon>Dictyosteliales</taxon>
        <taxon>Raperosteliaceae</taxon>
        <taxon>Tieghemostelium</taxon>
    </lineage>
</organism>
<gene>
    <name evidence="12" type="ORF">DLAC_00159</name>
</gene>
<feature type="domain" description="Alpha-2-macroglobulin" evidence="11">
    <location>
        <begin position="1276"/>
        <end position="1374"/>
    </location>
</feature>
<comment type="subcellular location">
    <subcellularLocation>
        <location evidence="2">Secreted</location>
    </subcellularLocation>
</comment>
<evidence type="ECO:0000313" key="12">
    <source>
        <dbReference type="EMBL" id="KYR02699.1"/>
    </source>
</evidence>
<keyword evidence="13" id="KW-1185">Reference proteome</keyword>
<dbReference type="GO" id="GO:0006508">
    <property type="term" value="P:proteolysis"/>
    <property type="evidence" value="ECO:0007669"/>
    <property type="project" value="UniProtKB-KW"/>
</dbReference>
<dbReference type="Pfam" id="PF00207">
    <property type="entry name" value="A2M"/>
    <property type="match status" value="1"/>
</dbReference>
<dbReference type="InParanoid" id="A0A152A902"/>
<evidence type="ECO:0000256" key="4">
    <source>
        <dbReference type="ARBA" id="ARBA00022670"/>
    </source>
</evidence>
<dbReference type="SMART" id="SM01360">
    <property type="entry name" value="A2M"/>
    <property type="match status" value="1"/>
</dbReference>
<dbReference type="InterPro" id="IPR041246">
    <property type="entry name" value="Bact_MG10"/>
</dbReference>
<evidence type="ECO:0000256" key="5">
    <source>
        <dbReference type="ARBA" id="ARBA00022723"/>
    </source>
</evidence>
<evidence type="ECO:0000313" key="13">
    <source>
        <dbReference type="Proteomes" id="UP000076078"/>
    </source>
</evidence>
<dbReference type="GO" id="GO:0008237">
    <property type="term" value="F:metallopeptidase activity"/>
    <property type="evidence" value="ECO:0007669"/>
    <property type="project" value="UniProtKB-KW"/>
</dbReference>
<dbReference type="Pfam" id="PF17973">
    <property type="entry name" value="bMG10"/>
    <property type="match status" value="1"/>
</dbReference>
<feature type="chain" id="PRO_5007593754" description="Alpha-2-macroglobulin domain-containing protein" evidence="10">
    <location>
        <begin position="23"/>
        <end position="2011"/>
    </location>
</feature>
<protein>
    <recommendedName>
        <fullName evidence="11">Alpha-2-macroglobulin domain-containing protein</fullName>
    </recommendedName>
</protein>
<comment type="caution">
    <text evidence="12">The sequence shown here is derived from an EMBL/GenBank/DDBJ whole genome shotgun (WGS) entry which is preliminary data.</text>
</comment>